<proteinExistence type="predicted"/>
<dbReference type="AlphaFoldDB" id="A0A2T6ZGU2"/>
<accession>A0A2T6ZGU2</accession>
<evidence type="ECO:0000313" key="2">
    <source>
        <dbReference type="Proteomes" id="UP000244722"/>
    </source>
</evidence>
<keyword evidence="2" id="KW-1185">Reference proteome</keyword>
<gene>
    <name evidence="1" type="ORF">B9Z19DRAFT_1132719</name>
</gene>
<organism evidence="1 2">
    <name type="scientific">Tuber borchii</name>
    <name type="common">White truffle</name>
    <dbReference type="NCBI Taxonomy" id="42251"/>
    <lineage>
        <taxon>Eukaryota</taxon>
        <taxon>Fungi</taxon>
        <taxon>Dikarya</taxon>
        <taxon>Ascomycota</taxon>
        <taxon>Pezizomycotina</taxon>
        <taxon>Pezizomycetes</taxon>
        <taxon>Pezizales</taxon>
        <taxon>Tuberaceae</taxon>
        <taxon>Tuber</taxon>
    </lineage>
</organism>
<dbReference type="EMBL" id="NESQ01000278">
    <property type="protein sequence ID" value="PUU74713.1"/>
    <property type="molecule type" value="Genomic_DNA"/>
</dbReference>
<sequence length="140" mass="15771">MIIKKEIEQETHKQSGEKVLKTSKVKTGNHQHLTKAHIIDTEQAAKAAGKQKWQKKIVIIKEDGEFYSTGSSIGALGHEDSWYSEPEGDLEGDRQGFDGIVIKDKGREEVRTASRIAEMVANINRVFEEHGRTFRPQVAK</sequence>
<reference evidence="1 2" key="1">
    <citation type="submission" date="2017-04" db="EMBL/GenBank/DDBJ databases">
        <title>Draft genome sequence of Tuber borchii Vittad., a whitish edible truffle.</title>
        <authorList>
            <consortium name="DOE Joint Genome Institute"/>
            <person name="Murat C."/>
            <person name="Kuo A."/>
            <person name="Barry K.W."/>
            <person name="Clum A."/>
            <person name="Dockter R.B."/>
            <person name="Fauchery L."/>
            <person name="Iotti M."/>
            <person name="Kohler A."/>
            <person name="Labutti K."/>
            <person name="Lindquist E.A."/>
            <person name="Lipzen A."/>
            <person name="Ohm R.A."/>
            <person name="Wang M."/>
            <person name="Grigoriev I.V."/>
            <person name="Zambonelli A."/>
            <person name="Martin F.M."/>
        </authorList>
    </citation>
    <scope>NUCLEOTIDE SEQUENCE [LARGE SCALE GENOMIC DNA]</scope>
    <source>
        <strain evidence="1 2">Tbo3840</strain>
    </source>
</reference>
<dbReference type="Proteomes" id="UP000244722">
    <property type="component" value="Unassembled WGS sequence"/>
</dbReference>
<evidence type="ECO:0000313" key="1">
    <source>
        <dbReference type="EMBL" id="PUU74713.1"/>
    </source>
</evidence>
<protein>
    <submittedName>
        <fullName evidence="1">Uncharacterized protein</fullName>
    </submittedName>
</protein>
<name>A0A2T6ZGU2_TUBBO</name>
<comment type="caution">
    <text evidence="1">The sequence shown here is derived from an EMBL/GenBank/DDBJ whole genome shotgun (WGS) entry which is preliminary data.</text>
</comment>